<organism evidence="2 3">
    <name type="scientific">Caldalkalibacillus uzonensis</name>
    <dbReference type="NCBI Taxonomy" id="353224"/>
    <lineage>
        <taxon>Bacteria</taxon>
        <taxon>Bacillati</taxon>
        <taxon>Bacillota</taxon>
        <taxon>Bacilli</taxon>
        <taxon>Bacillales</taxon>
        <taxon>Bacillaceae</taxon>
        <taxon>Caldalkalibacillus</taxon>
    </lineage>
</organism>
<keyword evidence="1" id="KW-1133">Transmembrane helix</keyword>
<keyword evidence="3" id="KW-1185">Reference proteome</keyword>
<evidence type="ECO:0000313" key="2">
    <source>
        <dbReference type="EMBL" id="MDQ0341031.1"/>
    </source>
</evidence>
<evidence type="ECO:0000256" key="1">
    <source>
        <dbReference type="SAM" id="Phobius"/>
    </source>
</evidence>
<accession>A0ABU0CY01</accession>
<name>A0ABU0CY01_9BACI</name>
<protein>
    <submittedName>
        <fullName evidence="2">Uncharacterized protein</fullName>
    </submittedName>
</protein>
<keyword evidence="1" id="KW-0812">Transmembrane</keyword>
<gene>
    <name evidence="2" type="ORF">J2S00_003875</name>
</gene>
<feature type="transmembrane region" description="Helical" evidence="1">
    <location>
        <begin position="53"/>
        <end position="71"/>
    </location>
</feature>
<reference evidence="2 3" key="1">
    <citation type="submission" date="2023-07" db="EMBL/GenBank/DDBJ databases">
        <title>Genomic Encyclopedia of Type Strains, Phase IV (KMG-IV): sequencing the most valuable type-strain genomes for metagenomic binning, comparative biology and taxonomic classification.</title>
        <authorList>
            <person name="Goeker M."/>
        </authorList>
    </citation>
    <scope>NUCLEOTIDE SEQUENCE [LARGE SCALE GENOMIC DNA]</scope>
    <source>
        <strain evidence="2 3">DSM 17740</strain>
    </source>
</reference>
<proteinExistence type="predicted"/>
<keyword evidence="1" id="KW-0472">Membrane</keyword>
<sequence length="82" mass="9168">MEKIYLAHQSSRRFINQHPSVLALGFFDGVILPINVDSLLCTFLSGIYQRTSFFTYILAVLLTIAILPISIQSLDKLVPALT</sequence>
<evidence type="ECO:0000313" key="3">
    <source>
        <dbReference type="Proteomes" id="UP001232445"/>
    </source>
</evidence>
<comment type="caution">
    <text evidence="2">The sequence shown here is derived from an EMBL/GenBank/DDBJ whole genome shotgun (WGS) entry which is preliminary data.</text>
</comment>
<dbReference type="Proteomes" id="UP001232445">
    <property type="component" value="Unassembled WGS sequence"/>
</dbReference>
<dbReference type="EMBL" id="JAUSUQ010000028">
    <property type="protein sequence ID" value="MDQ0341031.1"/>
    <property type="molecule type" value="Genomic_DNA"/>
</dbReference>